<evidence type="ECO:0000313" key="3">
    <source>
        <dbReference type="Proteomes" id="UP001168640"/>
    </source>
</evidence>
<comment type="caution">
    <text evidence="2">The sequence shown here is derived from an EMBL/GenBank/DDBJ whole genome shotgun (WGS) entry which is preliminary data.</text>
</comment>
<name>A0ABT8VW05_9GAMM</name>
<keyword evidence="2" id="KW-0378">Hydrolase</keyword>
<organism evidence="2 3">
    <name type="scientific">Marinobacter suaedae</name>
    <dbReference type="NCBI Taxonomy" id="3057675"/>
    <lineage>
        <taxon>Bacteria</taxon>
        <taxon>Pseudomonadati</taxon>
        <taxon>Pseudomonadota</taxon>
        <taxon>Gammaproteobacteria</taxon>
        <taxon>Pseudomonadales</taxon>
        <taxon>Marinobacteraceae</taxon>
        <taxon>Marinobacter</taxon>
    </lineage>
</organism>
<dbReference type="EMBL" id="JAUMIS010000001">
    <property type="protein sequence ID" value="MDO3720149.1"/>
    <property type="molecule type" value="Genomic_DNA"/>
</dbReference>
<sequence length="299" mass="32697">MTIQISNQPDVTTSAARHYPKSRGFQHDALALGLQLYSKISTQGAEHLIDSMAFTPHRLPLPIRYEDLLDQADSHTQLHHGTNILPIYSWGDGPTILGVHGWSGSGIQFGAYVEPLVQAGYRVVLYDAPAHGRAQGERTDVYEMTEVLTKVGHHFGPVSGIIAHSLGCLATGRALADGLEAERVVMLAPPATLSEVVDQFGAQMGLTDSALASHRRRMEMRFGDDVWSRLALEDLAADLEQLGLVVIDEDDQSVPASQSHRVHQNWEGAELLKTNGLGHNDLLWNPNVVEAVTSHLTRQ</sequence>
<evidence type="ECO:0000313" key="2">
    <source>
        <dbReference type="EMBL" id="MDO3720149.1"/>
    </source>
</evidence>
<dbReference type="Proteomes" id="UP001168640">
    <property type="component" value="Unassembled WGS sequence"/>
</dbReference>
<dbReference type="RefSeq" id="WP_302908422.1">
    <property type="nucleotide sequence ID" value="NZ_JAUMIS010000001.1"/>
</dbReference>
<gene>
    <name evidence="2" type="ORF">QVZ43_00340</name>
</gene>
<dbReference type="Pfam" id="PF12697">
    <property type="entry name" value="Abhydrolase_6"/>
    <property type="match status" value="1"/>
</dbReference>
<protein>
    <submittedName>
        <fullName evidence="2">Alpha/beta hydrolase</fullName>
    </submittedName>
</protein>
<feature type="domain" description="AB hydrolase-1" evidence="1">
    <location>
        <begin position="97"/>
        <end position="240"/>
    </location>
</feature>
<evidence type="ECO:0000259" key="1">
    <source>
        <dbReference type="Pfam" id="PF12697"/>
    </source>
</evidence>
<reference evidence="2" key="1">
    <citation type="submission" date="2023-07" db="EMBL/GenBank/DDBJ databases">
        <title>Marinobacter sp. chi1 genome sequencing and assembly.</title>
        <authorList>
            <person name="Park S."/>
        </authorList>
    </citation>
    <scope>NUCLEOTIDE SEQUENCE</scope>
    <source>
        <strain evidence="2">Chi1</strain>
    </source>
</reference>
<keyword evidence="3" id="KW-1185">Reference proteome</keyword>
<dbReference type="SUPFAM" id="SSF53474">
    <property type="entry name" value="alpha/beta-Hydrolases"/>
    <property type="match status" value="1"/>
</dbReference>
<dbReference type="InterPro" id="IPR000073">
    <property type="entry name" value="AB_hydrolase_1"/>
</dbReference>
<dbReference type="GO" id="GO:0016787">
    <property type="term" value="F:hydrolase activity"/>
    <property type="evidence" value="ECO:0007669"/>
    <property type="project" value="UniProtKB-KW"/>
</dbReference>
<proteinExistence type="predicted"/>
<accession>A0ABT8VW05</accession>
<dbReference type="PANTHER" id="PTHR43689:SF8">
    <property type="entry name" value="ALPHA_BETA-HYDROLASES SUPERFAMILY PROTEIN"/>
    <property type="match status" value="1"/>
</dbReference>
<dbReference type="InterPro" id="IPR029058">
    <property type="entry name" value="AB_hydrolase_fold"/>
</dbReference>
<dbReference type="PANTHER" id="PTHR43689">
    <property type="entry name" value="HYDROLASE"/>
    <property type="match status" value="1"/>
</dbReference>
<dbReference type="Gene3D" id="3.40.50.1820">
    <property type="entry name" value="alpha/beta hydrolase"/>
    <property type="match status" value="1"/>
</dbReference>